<dbReference type="InterPro" id="IPR001296">
    <property type="entry name" value="Glyco_trans_1"/>
</dbReference>
<evidence type="ECO:0000313" key="4">
    <source>
        <dbReference type="Proteomes" id="UP001254759"/>
    </source>
</evidence>
<dbReference type="RefSeq" id="WP_310095608.1">
    <property type="nucleotide sequence ID" value="NZ_JAVDTT010000004.1"/>
</dbReference>
<dbReference type="EMBL" id="JAVDTT010000004">
    <property type="protein sequence ID" value="MDR6842917.1"/>
    <property type="molecule type" value="Genomic_DNA"/>
</dbReference>
<comment type="caution">
    <text evidence="3">The sequence shown here is derived from an EMBL/GenBank/DDBJ whole genome shotgun (WGS) entry which is preliminary data.</text>
</comment>
<dbReference type="Pfam" id="PF00534">
    <property type="entry name" value="Glycos_transf_1"/>
    <property type="match status" value="2"/>
</dbReference>
<proteinExistence type="predicted"/>
<dbReference type="Proteomes" id="UP001254759">
    <property type="component" value="Unassembled WGS sequence"/>
</dbReference>
<dbReference type="SUPFAM" id="SSF53756">
    <property type="entry name" value="UDP-Glycosyltransferase/glycogen phosphorylase"/>
    <property type="match status" value="2"/>
</dbReference>
<accession>A0ABU1RVW2</accession>
<feature type="domain" description="Glycosyl transferase family 1" evidence="2">
    <location>
        <begin position="624"/>
        <end position="788"/>
    </location>
</feature>
<sequence length="1186" mass="131209">MKIALDMQSRQTAGSRERGIGRYSLSLAMAMLRNGSSHDFSILLNGVFDRTIDKVRADFNLDRDDPRIKIYQTLPNSTDWYPQDAWRHKASEYLRESFIASQQFDFVHCTSLFESPMDDSSTSWGQVGNTASHAVTLYDLIPYVFSDIYLAEPPMRISYLRKIQELRKADLLLAISEYSRREAVERLGVDPGRIFNIAGAADDRFHPVVVPSQVSEGLLARHELKKFIMYTGGIDHRKNIERLIRAYARLPERLVQEFQLLIVCTVQPYQREALLRLAAAEGLASDRLVMTGYVSDDDLVNFYNLCDLFVFPSWCEGFGLPALEAMQCGAPVIAAGTSSLPEVVGFQDALFDPHSIEDIAAKMEFALEDRGFRERLREHGLSQARKFTWDKSAAIALAAMEQSHERDSASSKVQVPVASLRPKLAFVSPLPPSKSGIAGYSAQLLPFLDKHYRITLICKSGQVSDDYLEANFPVRTPEWLRDNARQFDRVLYQFGNSDHHDYMFRLLESVPGTVVLHDFWMSNVLEYIQLYQNEPTIWDEHLHFSHGWPALSRRRGGGHDIPVVNEYPCNLRIIASSVGVIVHSSYSASLMASWYGEGLLKDVCLINSLKAMVPEADKPAVKLKLGLSPSAPLICSFGFIHSTKHSLRLAEAFVRSSLYASGDARLVLVGQNADGDYGAEIARIVSQSGGRVSFTGFVSDSDYALYLAAADAAVQLRGVSRGETSAAALDCLANRVALVINDNGAFSQIPDDAVVKIPAEFDDEMLVQAFDGLLVDEDRLTRLRAAGEAYLRRECDPSTVACRYRDAIEHFDRSTPIALRDAVADQLGGIDSPVTPVAYDVEGAASATIANFPRYATRRHLYVDESLLPGLDAEGKVLLRQWLVSKAQPLRTELFRIERTQYVNAIDTTSRFLGGDALRLDDLEFDLASSDVCLLGPGIEWGAGESAEATGWDRLLRDARLSGAKLWLCWPSLAEDLAAHGFQRVSSRLERILPYVDGAIVESEGAAQLINDQLALFGKAFGSRLPSVLYPAPGSEATLASAMRLIERGANDGWQVLGFQPAAVHAWPASDKALLTESGVLSDGFYLSQEKEGFLVYGPYAVLKAGEYTLRILGSLGSEKTPGVARYEIVADKGRTVIGDGVLDGSSYCLAENTFQLDKAVKGLEIRIWTDSAARMVLRGYYLSQH</sequence>
<dbReference type="CDD" id="cd03809">
    <property type="entry name" value="GT4_MtfB-like"/>
    <property type="match status" value="1"/>
</dbReference>
<dbReference type="Gene3D" id="3.40.50.2000">
    <property type="entry name" value="Glycogen Phosphorylase B"/>
    <property type="match status" value="3"/>
</dbReference>
<gene>
    <name evidence="3" type="ORF">J2W94_003222</name>
</gene>
<feature type="domain" description="Glycosyl transferase family 1" evidence="2">
    <location>
        <begin position="223"/>
        <end position="380"/>
    </location>
</feature>
<evidence type="ECO:0000256" key="1">
    <source>
        <dbReference type="ARBA" id="ARBA00022679"/>
    </source>
</evidence>
<organism evidence="3 4">
    <name type="scientific">Pseudoxanthomonas sacheonensis</name>
    <dbReference type="NCBI Taxonomy" id="443615"/>
    <lineage>
        <taxon>Bacteria</taxon>
        <taxon>Pseudomonadati</taxon>
        <taxon>Pseudomonadota</taxon>
        <taxon>Gammaproteobacteria</taxon>
        <taxon>Lysobacterales</taxon>
        <taxon>Lysobacteraceae</taxon>
        <taxon>Pseudoxanthomonas</taxon>
    </lineage>
</organism>
<dbReference type="PANTHER" id="PTHR46401">
    <property type="entry name" value="GLYCOSYLTRANSFERASE WBBK-RELATED"/>
    <property type="match status" value="1"/>
</dbReference>
<reference evidence="3 4" key="1">
    <citation type="submission" date="2023-07" db="EMBL/GenBank/DDBJ databases">
        <title>Sorghum-associated microbial communities from plants grown in Nebraska, USA.</title>
        <authorList>
            <person name="Schachtman D."/>
        </authorList>
    </citation>
    <scope>NUCLEOTIDE SEQUENCE [LARGE SCALE GENOMIC DNA]</scope>
    <source>
        <strain evidence="3 4">BE107</strain>
    </source>
</reference>
<dbReference type="CDD" id="cd03801">
    <property type="entry name" value="GT4_PimA-like"/>
    <property type="match status" value="1"/>
</dbReference>
<protein>
    <submittedName>
        <fullName evidence="3">Glycosyltransferase involved in cell wall biosynthesis</fullName>
    </submittedName>
</protein>
<name>A0ABU1RVW2_9GAMM</name>
<evidence type="ECO:0000313" key="3">
    <source>
        <dbReference type="EMBL" id="MDR6842917.1"/>
    </source>
</evidence>
<keyword evidence="4" id="KW-1185">Reference proteome</keyword>
<evidence type="ECO:0000259" key="2">
    <source>
        <dbReference type="Pfam" id="PF00534"/>
    </source>
</evidence>
<keyword evidence="1" id="KW-0808">Transferase</keyword>
<dbReference type="PANTHER" id="PTHR46401:SF2">
    <property type="entry name" value="GLYCOSYLTRANSFERASE WBBK-RELATED"/>
    <property type="match status" value="1"/>
</dbReference>